<organism evidence="1">
    <name type="scientific">marine sediment metagenome</name>
    <dbReference type="NCBI Taxonomy" id="412755"/>
    <lineage>
        <taxon>unclassified sequences</taxon>
        <taxon>metagenomes</taxon>
        <taxon>ecological metagenomes</taxon>
    </lineage>
</organism>
<name>A0A0F9GT51_9ZZZZ</name>
<accession>A0A0F9GT51</accession>
<comment type="caution">
    <text evidence="1">The sequence shown here is derived from an EMBL/GenBank/DDBJ whole genome shotgun (WGS) entry which is preliminary data.</text>
</comment>
<gene>
    <name evidence="1" type="ORF">LCGC14_1789050</name>
</gene>
<dbReference type="AlphaFoldDB" id="A0A0F9GT51"/>
<dbReference type="EMBL" id="LAZR01017054">
    <property type="protein sequence ID" value="KKM01974.1"/>
    <property type="molecule type" value="Genomic_DNA"/>
</dbReference>
<reference evidence="1" key="1">
    <citation type="journal article" date="2015" name="Nature">
        <title>Complex archaea that bridge the gap between prokaryotes and eukaryotes.</title>
        <authorList>
            <person name="Spang A."/>
            <person name="Saw J.H."/>
            <person name="Jorgensen S.L."/>
            <person name="Zaremba-Niedzwiedzka K."/>
            <person name="Martijn J."/>
            <person name="Lind A.E."/>
            <person name="van Eijk R."/>
            <person name="Schleper C."/>
            <person name="Guy L."/>
            <person name="Ettema T.J."/>
        </authorList>
    </citation>
    <scope>NUCLEOTIDE SEQUENCE</scope>
</reference>
<evidence type="ECO:0008006" key="2">
    <source>
        <dbReference type="Google" id="ProtNLM"/>
    </source>
</evidence>
<protein>
    <recommendedName>
        <fullName evidence="2">HEPN domain-containing protein</fullName>
    </recommendedName>
</protein>
<evidence type="ECO:0000313" key="1">
    <source>
        <dbReference type="EMBL" id="KKM01974.1"/>
    </source>
</evidence>
<sequence length="112" mass="12970">MTAMGTNWRMGAKRKALVEKYSYDTKNASICIMMLRMGIEFLTDGEIHPVREDASQLIQIKTGQWSLDKVHREADRLFKQCEQAYINSKLPDRPDRDGAEKLVAEITEEFLF</sequence>
<proteinExistence type="predicted"/>